<gene>
    <name evidence="1" type="ORF">HHK36_009387</name>
</gene>
<comment type="caution">
    <text evidence="1">The sequence shown here is derived from an EMBL/GenBank/DDBJ whole genome shotgun (WGS) entry which is preliminary data.</text>
</comment>
<evidence type="ECO:0000313" key="2">
    <source>
        <dbReference type="Proteomes" id="UP000655225"/>
    </source>
</evidence>
<protein>
    <submittedName>
        <fullName evidence="1">Uncharacterized protein</fullName>
    </submittedName>
</protein>
<proteinExistence type="predicted"/>
<organism evidence="1 2">
    <name type="scientific">Tetracentron sinense</name>
    <name type="common">Spur-leaf</name>
    <dbReference type="NCBI Taxonomy" id="13715"/>
    <lineage>
        <taxon>Eukaryota</taxon>
        <taxon>Viridiplantae</taxon>
        <taxon>Streptophyta</taxon>
        <taxon>Embryophyta</taxon>
        <taxon>Tracheophyta</taxon>
        <taxon>Spermatophyta</taxon>
        <taxon>Magnoliopsida</taxon>
        <taxon>Trochodendrales</taxon>
        <taxon>Trochodendraceae</taxon>
        <taxon>Tetracentron</taxon>
    </lineage>
</organism>
<accession>A0A834ZCT3</accession>
<name>A0A834ZCT3_TETSI</name>
<keyword evidence="2" id="KW-1185">Reference proteome</keyword>
<dbReference type="Proteomes" id="UP000655225">
    <property type="component" value="Unassembled WGS sequence"/>
</dbReference>
<evidence type="ECO:0000313" key="1">
    <source>
        <dbReference type="EMBL" id="KAF8404502.1"/>
    </source>
</evidence>
<reference evidence="1 2" key="1">
    <citation type="submission" date="2020-04" db="EMBL/GenBank/DDBJ databases">
        <title>Plant Genome Project.</title>
        <authorList>
            <person name="Zhang R.-G."/>
        </authorList>
    </citation>
    <scope>NUCLEOTIDE SEQUENCE [LARGE SCALE GENOMIC DNA]</scope>
    <source>
        <strain evidence="1">YNK0</strain>
        <tissue evidence="1">Leaf</tissue>
    </source>
</reference>
<dbReference type="EMBL" id="JABCRI010000006">
    <property type="protein sequence ID" value="KAF8404502.1"/>
    <property type="molecule type" value="Genomic_DNA"/>
</dbReference>
<sequence>MKIIGEDENGDLSVKGKNMVTNMDKDIEDERRDLSMKGKNMISDMDKYMEDEIGDSSVKEKNMMTDMNDDMEDEDSYVIAFGSMPEFMSITFISVIQYHLTPRAMYEDTHDMVEEIMKNAILESEKINKEKTLWDQNQGTCNIGERDNDVDDDLNDTTVSQHNIRDQVGSVLSINILDPKVIRAKGSGKRIGRNCRTCHEKGHDSRICSKRKK</sequence>
<dbReference type="AlphaFoldDB" id="A0A834ZCT3"/>